<dbReference type="EMBL" id="KZ805450">
    <property type="protein sequence ID" value="PVH96950.1"/>
    <property type="molecule type" value="Genomic_DNA"/>
</dbReference>
<accession>A0A2V1DFT2</accession>
<dbReference type="STRING" id="97972.A0A2V1DFT2"/>
<dbReference type="AlphaFoldDB" id="A0A2V1DFT2"/>
<evidence type="ECO:0000259" key="2">
    <source>
        <dbReference type="Pfam" id="PF24883"/>
    </source>
</evidence>
<dbReference type="PANTHER" id="PTHR10039:SF5">
    <property type="entry name" value="NACHT DOMAIN-CONTAINING PROTEIN"/>
    <property type="match status" value="1"/>
</dbReference>
<evidence type="ECO:0000259" key="3">
    <source>
        <dbReference type="Pfam" id="PF25053"/>
    </source>
</evidence>
<dbReference type="Pfam" id="PF24883">
    <property type="entry name" value="NPHP3_N"/>
    <property type="match status" value="1"/>
</dbReference>
<name>A0A2V1DFT2_9PLEO</name>
<keyword evidence="5" id="KW-1185">Reference proteome</keyword>
<evidence type="ECO:0008006" key="6">
    <source>
        <dbReference type="Google" id="ProtNLM"/>
    </source>
</evidence>
<proteinExistence type="predicted"/>
<gene>
    <name evidence="4" type="ORF">DM02DRAFT_101777</name>
</gene>
<feature type="domain" description="DUF7791" evidence="3">
    <location>
        <begin position="612"/>
        <end position="668"/>
    </location>
</feature>
<dbReference type="Proteomes" id="UP000244855">
    <property type="component" value="Unassembled WGS sequence"/>
</dbReference>
<dbReference type="InterPro" id="IPR027417">
    <property type="entry name" value="P-loop_NTPase"/>
</dbReference>
<dbReference type="SUPFAM" id="SSF52540">
    <property type="entry name" value="P-loop containing nucleoside triphosphate hydrolases"/>
    <property type="match status" value="1"/>
</dbReference>
<reference evidence="4 5" key="1">
    <citation type="journal article" date="2018" name="Sci. Rep.">
        <title>Comparative genomics provides insights into the lifestyle and reveals functional heterogeneity of dark septate endophytic fungi.</title>
        <authorList>
            <person name="Knapp D.G."/>
            <person name="Nemeth J.B."/>
            <person name="Barry K."/>
            <person name="Hainaut M."/>
            <person name="Henrissat B."/>
            <person name="Johnson J."/>
            <person name="Kuo A."/>
            <person name="Lim J.H.P."/>
            <person name="Lipzen A."/>
            <person name="Nolan M."/>
            <person name="Ohm R.A."/>
            <person name="Tamas L."/>
            <person name="Grigoriev I.V."/>
            <person name="Spatafora J.W."/>
            <person name="Nagy L.G."/>
            <person name="Kovacs G.M."/>
        </authorList>
    </citation>
    <scope>NUCLEOTIDE SEQUENCE [LARGE SCALE GENOMIC DNA]</scope>
    <source>
        <strain evidence="4 5">DSE2036</strain>
    </source>
</reference>
<feature type="domain" description="Nephrocystin 3-like N-terminal" evidence="2">
    <location>
        <begin position="290"/>
        <end position="451"/>
    </location>
</feature>
<organism evidence="4 5">
    <name type="scientific">Periconia macrospinosa</name>
    <dbReference type="NCBI Taxonomy" id="97972"/>
    <lineage>
        <taxon>Eukaryota</taxon>
        <taxon>Fungi</taxon>
        <taxon>Dikarya</taxon>
        <taxon>Ascomycota</taxon>
        <taxon>Pezizomycotina</taxon>
        <taxon>Dothideomycetes</taxon>
        <taxon>Pleosporomycetidae</taxon>
        <taxon>Pleosporales</taxon>
        <taxon>Massarineae</taxon>
        <taxon>Periconiaceae</taxon>
        <taxon>Periconia</taxon>
    </lineage>
</organism>
<evidence type="ECO:0000313" key="4">
    <source>
        <dbReference type="EMBL" id="PVH96950.1"/>
    </source>
</evidence>
<dbReference type="InterPro" id="IPR056693">
    <property type="entry name" value="DUF7791"/>
</dbReference>
<evidence type="ECO:0000313" key="5">
    <source>
        <dbReference type="Proteomes" id="UP000244855"/>
    </source>
</evidence>
<dbReference type="Pfam" id="PF25053">
    <property type="entry name" value="DUF7791"/>
    <property type="match status" value="1"/>
</dbReference>
<evidence type="ECO:0000256" key="1">
    <source>
        <dbReference type="ARBA" id="ARBA00022737"/>
    </source>
</evidence>
<dbReference type="InterPro" id="IPR056884">
    <property type="entry name" value="NPHP3-like_N"/>
</dbReference>
<dbReference type="PANTHER" id="PTHR10039">
    <property type="entry name" value="AMELOGENIN"/>
    <property type="match status" value="1"/>
</dbReference>
<sequence>MATGLEIFGVACNVMQTISFACSLVDIYNKIHAGGSTSPEIETHGIELARATGDLQGHLRRLQSRPLHKDDQEIESVASEVFKTATDLQRELAKYGKDTSGFAKSSALKTVKFLFRKSKVEKLNERLKNYQSIMETRILIKLRTDLIQSTLDEGLATVDARLNNFLVLLQDGQTTLEKLVINTERVQEQIRREGADTRAATKDVVALESSLTREHISSELDAHQSSYVLRDQRERLMKSLKFESMYARENASPINQSHEGTFQWIFDDVSGSDDRLNEKPDQPEPVWSPFTDWLHSDEIFYWISGKPGSGKSSLIRYLTSDPRTTRLLRQRPSAEHTRVLRTFIWAAGEPIQRSQKGVVATLLHQLLSDETISVDQLSKQYGGKTSIVDWSLKELQESLLYILENLLTPVCIFIDGLDEIDPQEFSGLRGLIQIINRWAQIQNIKICLGSRPEPILVLEFAHHSQLRLQDLTKRDMQKHVEESLSQVHERYITDGNLEMLKASIIGQAEGVFLWVSLVTRSIRDGLISDEWDTLLERVKQLPSDLSDLYHDMWNRMNKDDQMLFQSDAASYFSLVSIYPGPSLFGMMLSTKPELRREILAGGHDINEDYLIRKLQIFQRQVQVRCAGLLDVPEVQKGSSSHRDPVHFIHRSAYDFIKDTQMGKHIVQYEKIGWRHLTLWSVIARILEISMSQSSRMSNKLIIALRYFKWYFNDKSLSFMRSVVALIKSMLDRSSTWVEILTEIPLDCTLVSSYFFGYVQHRTQELLASIPRSEESLNLLWHISRELTSAIFAPEIDRAEVLNHVIPTLQLLADSGMNFTFQSSKYLHRFYSHNSALVFFLVELKNAMRKDEFYSVVGMEATLGLLQLLYKIIDSDLDLDTQALLKVWSVHPELKFVYPELKFVSFHGENWNMNNMKFGGLQVLVKVSTRHLLLFEHTKMVDWILSRDASAFHGKLRPLENVSSLHLEAEIIFETSISTGLRCFRNTAQTADIFEKINQYLNSPALESLSIQDINDCVLQLDSLSSDYITSYDGLLQWLIDMGHMPRESELWAQKHSARELLTWHSVPSKESYFQVTEMDWSYKPEYDEFLAVVDEVFEEGE</sequence>
<dbReference type="OrthoDB" id="443402at2759"/>
<dbReference type="Gene3D" id="3.40.50.300">
    <property type="entry name" value="P-loop containing nucleotide triphosphate hydrolases"/>
    <property type="match status" value="1"/>
</dbReference>
<protein>
    <recommendedName>
        <fullName evidence="6">NACHT domain-containing protein</fullName>
    </recommendedName>
</protein>
<keyword evidence="1" id="KW-0677">Repeat</keyword>